<dbReference type="InterPro" id="IPR001506">
    <property type="entry name" value="Peptidase_M12A"/>
</dbReference>
<dbReference type="Pfam" id="PF01400">
    <property type="entry name" value="Astacin"/>
    <property type="match status" value="1"/>
</dbReference>
<dbReference type="GO" id="GO:0008270">
    <property type="term" value="F:zinc ion binding"/>
    <property type="evidence" value="ECO:0007669"/>
    <property type="project" value="UniProtKB-UniRule"/>
</dbReference>
<evidence type="ECO:0000256" key="1">
    <source>
        <dbReference type="PROSITE-ProRule" id="PRU01211"/>
    </source>
</evidence>
<protein>
    <recommendedName>
        <fullName evidence="4">Peptidase M12A domain-containing protein</fullName>
    </recommendedName>
</protein>
<dbReference type="InterPro" id="IPR006026">
    <property type="entry name" value="Peptidase_Metallo"/>
</dbReference>
<feature type="binding site" evidence="1">
    <location>
        <position position="204"/>
    </location>
    <ligand>
        <name>Zn(2+)</name>
        <dbReference type="ChEBI" id="CHEBI:29105"/>
        <note>catalytic</note>
    </ligand>
</feature>
<dbReference type="AlphaFoldDB" id="A0A1L9AY36"/>
<comment type="cofactor">
    <cofactor evidence="1">
        <name>Zn(2+)</name>
        <dbReference type="ChEBI" id="CHEBI:29105"/>
    </cofactor>
    <text evidence="1">Binds 1 zinc ion per subunit.</text>
</comment>
<dbReference type="GO" id="GO:0006508">
    <property type="term" value="P:proteolysis"/>
    <property type="evidence" value="ECO:0007669"/>
    <property type="project" value="UniProtKB-KW"/>
</dbReference>
<sequence>MFQSLLLVLLMAAPSVKARALASMSKDELPTAENEEPLPATSSRPLAPWQPLPGDEQPTIIQALRPGSSKPSPVTIVKRGDLAITEGDMVVGSYNQVMSGYPRGAAARDPRLKWPKVNGKVTVAYRVHPSLPSQARAALQQAIAEYNAKTCVRFVPQTREQNFVTVFFGQGCYSYVGSIQQGEQELSLGQGCEFKGTAVHELMHALGFYHEQSRPDRDQYIAINFQNIERGMEDQFDICQDCTTQDIPYEYSSIMHYGAQAFTANGRDTMVPKQRGAMILEPYDKPGLTALDVKKIHKLYGC</sequence>
<evidence type="ECO:0000256" key="2">
    <source>
        <dbReference type="SAM" id="MobiDB-lite"/>
    </source>
</evidence>
<keyword evidence="1" id="KW-0482">Metalloprotease</keyword>
<dbReference type="STRING" id="83449.BON30_40790"/>
<dbReference type="SMART" id="SM00235">
    <property type="entry name" value="ZnMc"/>
    <property type="match status" value="1"/>
</dbReference>
<dbReference type="Proteomes" id="UP000182229">
    <property type="component" value="Unassembled WGS sequence"/>
</dbReference>
<comment type="caution">
    <text evidence="1">Lacks conserved residue(s) required for the propagation of feature annotation.</text>
</comment>
<dbReference type="GO" id="GO:0004222">
    <property type="term" value="F:metalloendopeptidase activity"/>
    <property type="evidence" value="ECO:0007669"/>
    <property type="project" value="UniProtKB-UniRule"/>
</dbReference>
<keyword evidence="1" id="KW-0862">Zinc</keyword>
<comment type="caution">
    <text evidence="5">The sequence shown here is derived from an EMBL/GenBank/DDBJ whole genome shotgun (WGS) entry which is preliminary data.</text>
</comment>
<keyword evidence="3" id="KW-0732">Signal</keyword>
<keyword evidence="1" id="KW-0645">Protease</keyword>
<organism evidence="5 6">
    <name type="scientific">Cystobacter ferrugineus</name>
    <dbReference type="NCBI Taxonomy" id="83449"/>
    <lineage>
        <taxon>Bacteria</taxon>
        <taxon>Pseudomonadati</taxon>
        <taxon>Myxococcota</taxon>
        <taxon>Myxococcia</taxon>
        <taxon>Myxococcales</taxon>
        <taxon>Cystobacterineae</taxon>
        <taxon>Archangiaceae</taxon>
        <taxon>Cystobacter</taxon>
    </lineage>
</organism>
<feature type="signal peptide" evidence="3">
    <location>
        <begin position="1"/>
        <end position="18"/>
    </location>
</feature>
<reference evidence="6" key="1">
    <citation type="submission" date="2016-11" db="EMBL/GenBank/DDBJ databases">
        <authorList>
            <person name="Shukria A."/>
            <person name="Stevens D.C."/>
        </authorList>
    </citation>
    <scope>NUCLEOTIDE SEQUENCE [LARGE SCALE GENOMIC DNA]</scope>
    <source>
        <strain evidence="6">Cbfe23</strain>
    </source>
</reference>
<proteinExistence type="predicted"/>
<keyword evidence="6" id="KW-1185">Reference proteome</keyword>
<evidence type="ECO:0000313" key="6">
    <source>
        <dbReference type="Proteomes" id="UP000182229"/>
    </source>
</evidence>
<dbReference type="SUPFAM" id="SSF55486">
    <property type="entry name" value="Metalloproteases ('zincins'), catalytic domain"/>
    <property type="match status" value="1"/>
</dbReference>
<dbReference type="PANTHER" id="PTHR10127:SF883">
    <property type="entry name" value="ZINC METALLOPROTEINASE NAS-8"/>
    <property type="match status" value="1"/>
</dbReference>
<accession>A0A1L9AY36</accession>
<dbReference type="Gene3D" id="3.40.390.10">
    <property type="entry name" value="Collagenase (Catalytic Domain)"/>
    <property type="match status" value="1"/>
</dbReference>
<feature type="domain" description="Peptidase M12A" evidence="4">
    <location>
        <begin position="105"/>
        <end position="302"/>
    </location>
</feature>
<evidence type="ECO:0000259" key="4">
    <source>
        <dbReference type="PROSITE" id="PS51864"/>
    </source>
</evidence>
<dbReference type="PROSITE" id="PS51864">
    <property type="entry name" value="ASTACIN"/>
    <property type="match status" value="1"/>
</dbReference>
<reference evidence="5 6" key="2">
    <citation type="submission" date="2016-12" db="EMBL/GenBank/DDBJ databases">
        <title>Draft Genome Sequence of Cystobacter ferrugineus Strain Cbfe23.</title>
        <authorList>
            <person name="Akbar S."/>
            <person name="Dowd S.E."/>
            <person name="Stevens D.C."/>
        </authorList>
    </citation>
    <scope>NUCLEOTIDE SEQUENCE [LARGE SCALE GENOMIC DNA]</scope>
    <source>
        <strain evidence="5 6">Cbfe23</strain>
    </source>
</reference>
<name>A0A1L9AY36_9BACT</name>
<dbReference type="CDD" id="cd04280">
    <property type="entry name" value="ZnMc_astacin_like"/>
    <property type="match status" value="1"/>
</dbReference>
<dbReference type="PANTHER" id="PTHR10127">
    <property type="entry name" value="DISCOIDIN, CUB, EGF, LAMININ , AND ZINC METALLOPROTEASE DOMAIN CONTAINING"/>
    <property type="match status" value="1"/>
</dbReference>
<dbReference type="InterPro" id="IPR024079">
    <property type="entry name" value="MetalloPept_cat_dom_sf"/>
</dbReference>
<evidence type="ECO:0000256" key="3">
    <source>
        <dbReference type="SAM" id="SignalP"/>
    </source>
</evidence>
<gene>
    <name evidence="5" type="ORF">BON30_40790</name>
</gene>
<feature type="active site" evidence="1">
    <location>
        <position position="201"/>
    </location>
</feature>
<keyword evidence="1" id="KW-0378">Hydrolase</keyword>
<keyword evidence="1" id="KW-0479">Metal-binding</keyword>
<feature type="region of interest" description="Disordered" evidence="2">
    <location>
        <begin position="25"/>
        <end position="59"/>
    </location>
</feature>
<feature type="binding site" evidence="1">
    <location>
        <position position="200"/>
    </location>
    <ligand>
        <name>Zn(2+)</name>
        <dbReference type="ChEBI" id="CHEBI:29105"/>
        <note>catalytic</note>
    </ligand>
</feature>
<feature type="chain" id="PRO_5013063980" description="Peptidase M12A domain-containing protein" evidence="3">
    <location>
        <begin position="19"/>
        <end position="302"/>
    </location>
</feature>
<dbReference type="InterPro" id="IPR034035">
    <property type="entry name" value="Astacin-like_dom"/>
</dbReference>
<dbReference type="EMBL" id="MPIN01000016">
    <property type="protein sequence ID" value="OJH34925.1"/>
    <property type="molecule type" value="Genomic_DNA"/>
</dbReference>
<dbReference type="PRINTS" id="PR00480">
    <property type="entry name" value="ASTACIN"/>
</dbReference>
<feature type="binding site" evidence="1">
    <location>
        <position position="210"/>
    </location>
    <ligand>
        <name>Zn(2+)</name>
        <dbReference type="ChEBI" id="CHEBI:29105"/>
        <note>catalytic</note>
    </ligand>
</feature>
<evidence type="ECO:0000313" key="5">
    <source>
        <dbReference type="EMBL" id="OJH34925.1"/>
    </source>
</evidence>